<evidence type="ECO:0000313" key="2">
    <source>
        <dbReference type="EMBL" id="RJL20714.1"/>
    </source>
</evidence>
<dbReference type="Pfam" id="PF12697">
    <property type="entry name" value="Abhydrolase_6"/>
    <property type="match status" value="1"/>
</dbReference>
<dbReference type="InterPro" id="IPR000073">
    <property type="entry name" value="AB_hydrolase_1"/>
</dbReference>
<name>A0A3A3ZZJ9_9ACTN</name>
<feature type="domain" description="AB hydrolase-1" evidence="1">
    <location>
        <begin position="68"/>
        <end position="287"/>
    </location>
</feature>
<keyword evidence="3" id="KW-1185">Reference proteome</keyword>
<organism evidence="2 3">
    <name type="scientific">Bailinhaonella thermotolerans</name>
    <dbReference type="NCBI Taxonomy" id="1070861"/>
    <lineage>
        <taxon>Bacteria</taxon>
        <taxon>Bacillati</taxon>
        <taxon>Actinomycetota</taxon>
        <taxon>Actinomycetes</taxon>
        <taxon>Streptosporangiales</taxon>
        <taxon>Streptosporangiaceae</taxon>
        <taxon>Bailinhaonella</taxon>
    </lineage>
</organism>
<dbReference type="OrthoDB" id="63519at2"/>
<dbReference type="InterPro" id="IPR029058">
    <property type="entry name" value="AB_hydrolase_fold"/>
</dbReference>
<dbReference type="AlphaFoldDB" id="A0A3A3ZZJ9"/>
<proteinExistence type="predicted"/>
<dbReference type="GO" id="GO:0016787">
    <property type="term" value="F:hydrolase activity"/>
    <property type="evidence" value="ECO:0007669"/>
    <property type="project" value="UniProtKB-KW"/>
</dbReference>
<reference evidence="2 3" key="1">
    <citation type="submission" date="2018-09" db="EMBL/GenBank/DDBJ databases">
        <title>YIM 75507 draft genome.</title>
        <authorList>
            <person name="Tang S."/>
            <person name="Feng Y."/>
        </authorList>
    </citation>
    <scope>NUCLEOTIDE SEQUENCE [LARGE SCALE GENOMIC DNA]</scope>
    <source>
        <strain evidence="2 3">YIM 75507</strain>
    </source>
</reference>
<accession>A0A3A3ZZJ9</accession>
<evidence type="ECO:0000259" key="1">
    <source>
        <dbReference type="Pfam" id="PF12697"/>
    </source>
</evidence>
<comment type="caution">
    <text evidence="2">The sequence shown here is derived from an EMBL/GenBank/DDBJ whole genome shotgun (WGS) entry which is preliminary data.</text>
</comment>
<sequence length="304" mass="31547">MVFPLVLGTGQRLFGEGAPETELTLAETRPIGGDGVVLSVYRPRPRTVTAADGTRIAYDRTGSGPALVLVQGAFSARRDPVMADIAAALESRFTVFNYDRRGRGDSGDTAPYSLRREIEDLAAVVEATGGPALVFGGSSGGALALEAAAAGVPVTRLAVFEPPYVTDPSRPPIPTYEELSGLVEEGRRGEAVEAFLTRGAELPAEAVAGMKGSPAWPHLESVAHTLAYECAAVGPGPVPADRLSRIAVPTLVIEGEESGERMRTAARAVAEAVPGARLHTLPGQAHGRLDPAGLASVLTAFFTA</sequence>
<dbReference type="EMBL" id="QZEY01000029">
    <property type="protein sequence ID" value="RJL20714.1"/>
    <property type="molecule type" value="Genomic_DNA"/>
</dbReference>
<dbReference type="SUPFAM" id="SSF53474">
    <property type="entry name" value="alpha/beta-Hydrolases"/>
    <property type="match status" value="1"/>
</dbReference>
<protein>
    <submittedName>
        <fullName evidence="2">Alpha/beta hydrolase</fullName>
    </submittedName>
</protein>
<dbReference type="PANTHER" id="PTHR43433:SF5">
    <property type="entry name" value="AB HYDROLASE-1 DOMAIN-CONTAINING PROTEIN"/>
    <property type="match status" value="1"/>
</dbReference>
<dbReference type="Gene3D" id="3.40.50.1820">
    <property type="entry name" value="alpha/beta hydrolase"/>
    <property type="match status" value="1"/>
</dbReference>
<gene>
    <name evidence="2" type="ORF">D5H75_39175</name>
</gene>
<keyword evidence="2" id="KW-0378">Hydrolase</keyword>
<dbReference type="InterPro" id="IPR050471">
    <property type="entry name" value="AB_hydrolase"/>
</dbReference>
<evidence type="ECO:0000313" key="3">
    <source>
        <dbReference type="Proteomes" id="UP000265768"/>
    </source>
</evidence>
<dbReference type="PANTHER" id="PTHR43433">
    <property type="entry name" value="HYDROLASE, ALPHA/BETA FOLD FAMILY PROTEIN"/>
    <property type="match status" value="1"/>
</dbReference>
<dbReference type="Proteomes" id="UP000265768">
    <property type="component" value="Unassembled WGS sequence"/>
</dbReference>